<evidence type="ECO:0000256" key="1">
    <source>
        <dbReference type="ARBA" id="ARBA00004651"/>
    </source>
</evidence>
<sequence>MVAFSGRVIRFRDASQDVYIAGKTGKALKSVDTKPKRNGQQKQQDGEDTRTDLLQPFVRTSPLAVVVLGMAFIGLVPVSFNCLYKPLLSVRRSSLVYAVLLYSTFCVSYAFVWKDQLGKVLDPSSNWDSKLFSLEAILALLPCSIGPWVWTCTTNLRKLMWDFAEYEESFLSVTNQHLRDRWASRVRNLRGFIFVLFVIVGLGVTIAMLFSEIQNEYKSDDLAGTLVDMRFYLPAAYSSTVISTLLLMLNTTYSLQLREAATALSEHLNQLRPGDTVGVRRAQKLWVSLRALFNDRPSVYLLDVFFVSHIFIMMLLAVYLSFALLSLRIVMLAASQYFWMLFLGFELFWMSDLAHAAVTAMHGPVVSALDKLSLDAHDEHFHRAVTFFYMSVSSRPAHLSLSGFTSVDRPLFTSIVSLSVTYLVIMVQFRSDKSHPSSPPQ</sequence>
<keyword evidence="2 8" id="KW-1003">Cell membrane</keyword>
<evidence type="ECO:0000256" key="4">
    <source>
        <dbReference type="ARBA" id="ARBA00022989"/>
    </source>
</evidence>
<dbReference type="GO" id="GO:0043025">
    <property type="term" value="C:neuronal cell body"/>
    <property type="evidence" value="ECO:0007669"/>
    <property type="project" value="TreeGrafter"/>
</dbReference>
<keyword evidence="6 8" id="KW-0675">Receptor</keyword>
<dbReference type="Proteomes" id="UP000504606">
    <property type="component" value="Unplaced"/>
</dbReference>
<evidence type="ECO:0000256" key="7">
    <source>
        <dbReference type="ARBA" id="ARBA00023224"/>
    </source>
</evidence>
<dbReference type="PANTHER" id="PTHR21143">
    <property type="entry name" value="INVERTEBRATE GUSTATORY RECEPTOR"/>
    <property type="match status" value="1"/>
</dbReference>
<evidence type="ECO:0000313" key="10">
    <source>
        <dbReference type="RefSeq" id="XP_026292387.2"/>
    </source>
</evidence>
<dbReference type="GO" id="GO:0005886">
    <property type="term" value="C:plasma membrane"/>
    <property type="evidence" value="ECO:0007669"/>
    <property type="project" value="UniProtKB-SubCell"/>
</dbReference>
<keyword evidence="5 8" id="KW-0472">Membrane</keyword>
<organism evidence="9 10">
    <name type="scientific">Frankliniella occidentalis</name>
    <name type="common">Western flower thrips</name>
    <name type="synonym">Euthrips occidentalis</name>
    <dbReference type="NCBI Taxonomy" id="133901"/>
    <lineage>
        <taxon>Eukaryota</taxon>
        <taxon>Metazoa</taxon>
        <taxon>Ecdysozoa</taxon>
        <taxon>Arthropoda</taxon>
        <taxon>Hexapoda</taxon>
        <taxon>Insecta</taxon>
        <taxon>Pterygota</taxon>
        <taxon>Neoptera</taxon>
        <taxon>Paraneoptera</taxon>
        <taxon>Thysanoptera</taxon>
        <taxon>Terebrantia</taxon>
        <taxon>Thripoidea</taxon>
        <taxon>Thripidae</taxon>
        <taxon>Frankliniella</taxon>
    </lineage>
</organism>
<feature type="transmembrane region" description="Helical" evidence="8">
    <location>
        <begin position="189"/>
        <end position="211"/>
    </location>
</feature>
<dbReference type="GO" id="GO:0007635">
    <property type="term" value="P:chemosensory behavior"/>
    <property type="evidence" value="ECO:0007669"/>
    <property type="project" value="TreeGrafter"/>
</dbReference>
<dbReference type="RefSeq" id="XP_026292387.2">
    <property type="nucleotide sequence ID" value="XM_026436602.2"/>
</dbReference>
<feature type="transmembrane region" description="Helical" evidence="8">
    <location>
        <begin position="299"/>
        <end position="323"/>
    </location>
</feature>
<dbReference type="GeneID" id="113216777"/>
<proteinExistence type="inferred from homology"/>
<evidence type="ECO:0000256" key="2">
    <source>
        <dbReference type="ARBA" id="ARBA00022475"/>
    </source>
</evidence>
<evidence type="ECO:0000313" key="9">
    <source>
        <dbReference type="Proteomes" id="UP000504606"/>
    </source>
</evidence>
<dbReference type="PANTHER" id="PTHR21143:SF133">
    <property type="entry name" value="GUSTATORY AND PHEROMONE RECEPTOR 32A-RELATED"/>
    <property type="match status" value="1"/>
</dbReference>
<evidence type="ECO:0000256" key="6">
    <source>
        <dbReference type="ARBA" id="ARBA00023170"/>
    </source>
</evidence>
<evidence type="ECO:0000256" key="8">
    <source>
        <dbReference type="RuleBase" id="RU363108"/>
    </source>
</evidence>
<dbReference type="InterPro" id="IPR013604">
    <property type="entry name" value="7TM_chemorcpt"/>
</dbReference>
<dbReference type="AlphaFoldDB" id="A0A6J1TI14"/>
<comment type="subcellular location">
    <subcellularLocation>
        <location evidence="1 8">Cell membrane</location>
        <topology evidence="1 8">Multi-pass membrane protein</topology>
    </subcellularLocation>
</comment>
<comment type="function">
    <text evidence="8">Gustatory receptor which mediates acceptance or avoidance behavior, depending on its substrates.</text>
</comment>
<accession>A0A6J1TI14</accession>
<dbReference type="GO" id="GO:0030424">
    <property type="term" value="C:axon"/>
    <property type="evidence" value="ECO:0007669"/>
    <property type="project" value="TreeGrafter"/>
</dbReference>
<evidence type="ECO:0000256" key="3">
    <source>
        <dbReference type="ARBA" id="ARBA00022692"/>
    </source>
</evidence>
<keyword evidence="7 8" id="KW-0807">Transducer</keyword>
<feature type="transmembrane region" description="Helical" evidence="8">
    <location>
        <begin position="63"/>
        <end position="83"/>
    </location>
</feature>
<feature type="transmembrane region" description="Helical" evidence="8">
    <location>
        <begin position="95"/>
        <end position="112"/>
    </location>
</feature>
<dbReference type="GO" id="GO:0050909">
    <property type="term" value="P:sensory perception of taste"/>
    <property type="evidence" value="ECO:0007669"/>
    <property type="project" value="InterPro"/>
</dbReference>
<feature type="transmembrane region" description="Helical" evidence="8">
    <location>
        <begin position="231"/>
        <end position="249"/>
    </location>
</feature>
<dbReference type="GO" id="GO:0007165">
    <property type="term" value="P:signal transduction"/>
    <property type="evidence" value="ECO:0007669"/>
    <property type="project" value="UniProtKB-KW"/>
</dbReference>
<gene>
    <name evidence="10" type="primary">LOC113216777</name>
</gene>
<name>A0A6J1TI14_FRAOC</name>
<reference evidence="10" key="1">
    <citation type="submission" date="2025-08" db="UniProtKB">
        <authorList>
            <consortium name="RefSeq"/>
        </authorList>
    </citation>
    <scope>IDENTIFICATION</scope>
    <source>
        <tissue evidence="10">Whole organism</tissue>
    </source>
</reference>
<feature type="transmembrane region" description="Helical" evidence="8">
    <location>
        <begin position="132"/>
        <end position="150"/>
    </location>
</feature>
<comment type="similarity">
    <text evidence="8">Belongs to the insect chemoreceptor superfamily. Gustatory receptor (GR) family.</text>
</comment>
<dbReference type="Pfam" id="PF08395">
    <property type="entry name" value="7tm_7"/>
    <property type="match status" value="1"/>
</dbReference>
<keyword evidence="4 8" id="KW-1133">Transmembrane helix</keyword>
<feature type="transmembrane region" description="Helical" evidence="8">
    <location>
        <begin position="329"/>
        <end position="349"/>
    </location>
</feature>
<protein>
    <recommendedName>
        <fullName evidence="8">Gustatory receptor</fullName>
    </recommendedName>
</protein>
<evidence type="ECO:0000256" key="5">
    <source>
        <dbReference type="ARBA" id="ARBA00023136"/>
    </source>
</evidence>
<dbReference type="GO" id="GO:0008049">
    <property type="term" value="P:male courtship behavior"/>
    <property type="evidence" value="ECO:0007669"/>
    <property type="project" value="TreeGrafter"/>
</dbReference>
<dbReference type="GO" id="GO:0030425">
    <property type="term" value="C:dendrite"/>
    <property type="evidence" value="ECO:0007669"/>
    <property type="project" value="TreeGrafter"/>
</dbReference>
<keyword evidence="9" id="KW-1185">Reference proteome</keyword>
<keyword evidence="3 8" id="KW-0812">Transmembrane</keyword>
<dbReference type="KEGG" id="foc:113216777"/>
<dbReference type="OrthoDB" id="6625921at2759"/>